<dbReference type="Proteomes" id="UP000001055">
    <property type="component" value="Unassembled WGS sequence"/>
</dbReference>
<organism evidence="2 3">
    <name type="scientific">Phaeosphaeria nodorum (strain SN15 / ATCC MYA-4574 / FGSC 10173)</name>
    <name type="common">Glume blotch fungus</name>
    <name type="synonym">Parastagonospora nodorum</name>
    <dbReference type="NCBI Taxonomy" id="321614"/>
    <lineage>
        <taxon>Eukaryota</taxon>
        <taxon>Fungi</taxon>
        <taxon>Dikarya</taxon>
        <taxon>Ascomycota</taxon>
        <taxon>Pezizomycotina</taxon>
        <taxon>Dothideomycetes</taxon>
        <taxon>Pleosporomycetidae</taxon>
        <taxon>Pleosporales</taxon>
        <taxon>Pleosporineae</taxon>
        <taxon>Phaeosphaeriaceae</taxon>
        <taxon>Parastagonospora</taxon>
    </lineage>
</organism>
<dbReference type="GeneID" id="5971509"/>
<evidence type="ECO:0000313" key="2">
    <source>
        <dbReference type="EMBL" id="EAT87981.1"/>
    </source>
</evidence>
<feature type="region of interest" description="Disordered" evidence="1">
    <location>
        <begin position="1"/>
        <end position="22"/>
    </location>
</feature>
<proteinExistence type="predicted"/>
<reference evidence="3" key="1">
    <citation type="journal article" date="2007" name="Plant Cell">
        <title>Dothideomycete-plant interactions illuminated by genome sequencing and EST analysis of the wheat pathogen Stagonospora nodorum.</title>
        <authorList>
            <person name="Hane J.K."/>
            <person name="Lowe R.G."/>
            <person name="Solomon P.S."/>
            <person name="Tan K.C."/>
            <person name="Schoch C.L."/>
            <person name="Spatafora J.W."/>
            <person name="Crous P.W."/>
            <person name="Kodira C."/>
            <person name="Birren B.W."/>
            <person name="Galagan J.E."/>
            <person name="Torriani S.F."/>
            <person name="McDonald B.A."/>
            <person name="Oliver R.P."/>
        </authorList>
    </citation>
    <scope>NUCLEOTIDE SEQUENCE [LARGE SCALE GENOMIC DNA]</scope>
    <source>
        <strain evidence="3">SN15 / ATCC MYA-4574 / FGSC 10173</strain>
    </source>
</reference>
<name>Q0UVJ3_PHANO</name>
<gene>
    <name evidence="2" type="ORF">SNOG_04221</name>
</gene>
<dbReference type="KEGG" id="pno:SNOG_04221"/>
<dbReference type="EMBL" id="CH445330">
    <property type="protein sequence ID" value="EAT87981.1"/>
    <property type="molecule type" value="Genomic_DNA"/>
</dbReference>
<protein>
    <submittedName>
        <fullName evidence="2">Uncharacterized protein</fullName>
    </submittedName>
</protein>
<evidence type="ECO:0000256" key="1">
    <source>
        <dbReference type="SAM" id="MobiDB-lite"/>
    </source>
</evidence>
<sequence length="51" mass="5452">MHGTTLSRPYPATSAASNDNSCPCDNIAIFSCMREYVLQLTDGAVPSGREC</sequence>
<accession>Q0UVJ3</accession>
<dbReference type="HOGENOM" id="CLU_3107154_0_0_1"/>
<dbReference type="InParanoid" id="Q0UVJ3"/>
<evidence type="ECO:0000313" key="3">
    <source>
        <dbReference type="Proteomes" id="UP000001055"/>
    </source>
</evidence>
<dbReference type="RefSeq" id="XP_001794641.1">
    <property type="nucleotide sequence ID" value="XM_001794589.1"/>
</dbReference>
<dbReference type="AlphaFoldDB" id="Q0UVJ3"/>